<organism evidence="1 2">
    <name type="scientific">Anopheles dirus</name>
    <dbReference type="NCBI Taxonomy" id="7168"/>
    <lineage>
        <taxon>Eukaryota</taxon>
        <taxon>Metazoa</taxon>
        <taxon>Ecdysozoa</taxon>
        <taxon>Arthropoda</taxon>
        <taxon>Hexapoda</taxon>
        <taxon>Insecta</taxon>
        <taxon>Pterygota</taxon>
        <taxon>Neoptera</taxon>
        <taxon>Endopterygota</taxon>
        <taxon>Diptera</taxon>
        <taxon>Nematocera</taxon>
        <taxon>Culicoidea</taxon>
        <taxon>Culicidae</taxon>
        <taxon>Anophelinae</taxon>
        <taxon>Anopheles</taxon>
    </lineage>
</organism>
<protein>
    <submittedName>
        <fullName evidence="1">Uncharacterized protein</fullName>
    </submittedName>
</protein>
<dbReference type="AlphaFoldDB" id="A0A182NSV4"/>
<accession>A0A182NSV4</accession>
<keyword evidence="2" id="KW-1185">Reference proteome</keyword>
<dbReference type="EnsemblMetazoa" id="ADIR010744-RA">
    <property type="protein sequence ID" value="ADIR010744-PA"/>
    <property type="gene ID" value="ADIR010744"/>
</dbReference>
<dbReference type="Proteomes" id="UP000075884">
    <property type="component" value="Unassembled WGS sequence"/>
</dbReference>
<reference evidence="1" key="2">
    <citation type="submission" date="2020-05" db="UniProtKB">
        <authorList>
            <consortium name="EnsemblMetazoa"/>
        </authorList>
    </citation>
    <scope>IDENTIFICATION</scope>
    <source>
        <strain evidence="1">WRAIR2</strain>
    </source>
</reference>
<dbReference type="VEuPathDB" id="VectorBase:ADIR010744"/>
<evidence type="ECO:0000313" key="2">
    <source>
        <dbReference type="Proteomes" id="UP000075884"/>
    </source>
</evidence>
<name>A0A182NSV4_9DIPT</name>
<evidence type="ECO:0000313" key="1">
    <source>
        <dbReference type="EnsemblMetazoa" id="ADIR010744-PA"/>
    </source>
</evidence>
<proteinExistence type="predicted"/>
<sequence length="160" mass="18638">MENSAEVEDHLKRLIRQRKAVQGKLERVCAALSEDSEKPNAKFENMFFLQLQSRALDNIYKDDDRVQAEEYIAFEETFNEASVRLSMLMHTVPKVEAVTPTIQQPPQPYLPPLQVPLPEFDGSYEKLYTFKARFTSVMKHYPQEDDCTIYKHVLLAKRQA</sequence>
<reference evidence="2" key="1">
    <citation type="submission" date="2013-03" db="EMBL/GenBank/DDBJ databases">
        <title>The Genome Sequence of Anopheles dirus WRAIR2.</title>
        <authorList>
            <consortium name="The Broad Institute Genomics Platform"/>
            <person name="Neafsey D.E."/>
            <person name="Walton C."/>
            <person name="Walker B."/>
            <person name="Young S.K."/>
            <person name="Zeng Q."/>
            <person name="Gargeya S."/>
            <person name="Fitzgerald M."/>
            <person name="Haas B."/>
            <person name="Abouelleil A."/>
            <person name="Allen A.W."/>
            <person name="Alvarado L."/>
            <person name="Arachchi H.M."/>
            <person name="Berlin A.M."/>
            <person name="Chapman S.B."/>
            <person name="Gainer-Dewar J."/>
            <person name="Goldberg J."/>
            <person name="Griggs A."/>
            <person name="Gujja S."/>
            <person name="Hansen M."/>
            <person name="Howarth C."/>
            <person name="Imamovic A."/>
            <person name="Ireland A."/>
            <person name="Larimer J."/>
            <person name="McCowan C."/>
            <person name="Murphy C."/>
            <person name="Pearson M."/>
            <person name="Poon T.W."/>
            <person name="Priest M."/>
            <person name="Roberts A."/>
            <person name="Saif S."/>
            <person name="Shea T."/>
            <person name="Sisk P."/>
            <person name="Sykes S."/>
            <person name="Wortman J."/>
            <person name="Nusbaum C."/>
            <person name="Birren B."/>
        </authorList>
    </citation>
    <scope>NUCLEOTIDE SEQUENCE [LARGE SCALE GENOMIC DNA]</scope>
    <source>
        <strain evidence="2">WRAIR2</strain>
    </source>
</reference>